<dbReference type="GO" id="GO:0051082">
    <property type="term" value="F:unfolded protein binding"/>
    <property type="evidence" value="ECO:0007669"/>
    <property type="project" value="InterPro"/>
</dbReference>
<evidence type="ECO:0000256" key="3">
    <source>
        <dbReference type="ARBA" id="ARBA00022676"/>
    </source>
</evidence>
<dbReference type="GO" id="GO:0003723">
    <property type="term" value="F:RNA binding"/>
    <property type="evidence" value="ECO:0007669"/>
    <property type="project" value="UniProtKB-UniRule"/>
</dbReference>
<dbReference type="InterPro" id="IPR001404">
    <property type="entry name" value="Hsp90_fam"/>
</dbReference>
<dbReference type="Pfam" id="PF03552">
    <property type="entry name" value="Cellulose_synt"/>
    <property type="match status" value="1"/>
</dbReference>
<evidence type="ECO:0000256" key="9">
    <source>
        <dbReference type="PROSITE-ProRule" id="PRU00176"/>
    </source>
</evidence>
<evidence type="ECO:0000313" key="11">
    <source>
        <dbReference type="EMBL" id="PNT09374.1"/>
    </source>
</evidence>
<dbReference type="Gene3D" id="3.30.230.80">
    <property type="match status" value="1"/>
</dbReference>
<dbReference type="InterPro" id="IPR020568">
    <property type="entry name" value="Ribosomal_Su5_D2-typ_SF"/>
</dbReference>
<dbReference type="PANTHER" id="PTHR11528">
    <property type="entry name" value="HEAT SHOCK PROTEIN 90 FAMILY MEMBER"/>
    <property type="match status" value="1"/>
</dbReference>
<evidence type="ECO:0000256" key="1">
    <source>
        <dbReference type="ARBA" id="ARBA00004308"/>
    </source>
</evidence>
<dbReference type="InterPro" id="IPR005150">
    <property type="entry name" value="Cellulose_synth"/>
</dbReference>
<keyword evidence="3" id="KW-0328">Glycosyltransferase</keyword>
<evidence type="ECO:0000259" key="10">
    <source>
        <dbReference type="PROSITE" id="PS50102"/>
    </source>
</evidence>
<evidence type="ECO:0000256" key="5">
    <source>
        <dbReference type="ARBA" id="ARBA00022692"/>
    </source>
</evidence>
<dbReference type="GO" id="GO:0016760">
    <property type="term" value="F:cellulose synthase (UDP-forming) activity"/>
    <property type="evidence" value="ECO:0007669"/>
    <property type="project" value="InterPro"/>
</dbReference>
<evidence type="ECO:0000256" key="7">
    <source>
        <dbReference type="ARBA" id="ARBA00023136"/>
    </source>
</evidence>
<keyword evidence="4" id="KW-0808">Transferase</keyword>
<sequence>MRCDISEIDLFQMFQSFRIIMKLVILHDKNHAFLQIQDVISTINALQYYTSVQLTIRGRSVYVQFSSHQELTTMDQNTFKEEKPIWLCKLEEITKEEYTSSYKSLTNVWNDYLIVKHFSIKGQLELNVVFFLPKRDPFDLFDTHNMKNIKLYNRGDSITQERTTYQLHPLIYQIRIYYGTLSDKRHFLGVHILELSAFKWTALLIPPTTLLMINLDGVVAGVSNAINNGHDSRGPLFGKLLFAFGVIAHLYPFVKGLLGVVKFFYMIIICFSERLDVALWLQIVF</sequence>
<dbReference type="GO" id="GO:0005524">
    <property type="term" value="F:ATP binding"/>
    <property type="evidence" value="ECO:0007669"/>
    <property type="project" value="InterPro"/>
</dbReference>
<keyword evidence="9" id="KW-0694">RNA-binding</keyword>
<dbReference type="PROSITE" id="PS50102">
    <property type="entry name" value="RRM"/>
    <property type="match status" value="1"/>
</dbReference>
<proteinExistence type="inferred from homology"/>
<evidence type="ECO:0000256" key="4">
    <source>
        <dbReference type="ARBA" id="ARBA00022679"/>
    </source>
</evidence>
<reference evidence="11 12" key="1">
    <citation type="journal article" date="2006" name="Science">
        <title>The genome of black cottonwood, Populus trichocarpa (Torr. &amp; Gray).</title>
        <authorList>
            <person name="Tuskan G.A."/>
            <person name="Difazio S."/>
            <person name="Jansson S."/>
            <person name="Bohlmann J."/>
            <person name="Grigoriev I."/>
            <person name="Hellsten U."/>
            <person name="Putnam N."/>
            <person name="Ralph S."/>
            <person name="Rombauts S."/>
            <person name="Salamov A."/>
            <person name="Schein J."/>
            <person name="Sterck L."/>
            <person name="Aerts A."/>
            <person name="Bhalerao R.R."/>
            <person name="Bhalerao R.P."/>
            <person name="Blaudez D."/>
            <person name="Boerjan W."/>
            <person name="Brun A."/>
            <person name="Brunner A."/>
            <person name="Busov V."/>
            <person name="Campbell M."/>
            <person name="Carlson J."/>
            <person name="Chalot M."/>
            <person name="Chapman J."/>
            <person name="Chen G.L."/>
            <person name="Cooper D."/>
            <person name="Coutinho P.M."/>
            <person name="Couturier J."/>
            <person name="Covert S."/>
            <person name="Cronk Q."/>
            <person name="Cunningham R."/>
            <person name="Davis J."/>
            <person name="Degroeve S."/>
            <person name="Dejardin A."/>
            <person name="Depamphilis C."/>
            <person name="Detter J."/>
            <person name="Dirks B."/>
            <person name="Dubchak I."/>
            <person name="Duplessis S."/>
            <person name="Ehlting J."/>
            <person name="Ellis B."/>
            <person name="Gendler K."/>
            <person name="Goodstein D."/>
            <person name="Gribskov M."/>
            <person name="Grimwood J."/>
            <person name="Groover A."/>
            <person name="Gunter L."/>
            <person name="Hamberger B."/>
            <person name="Heinze B."/>
            <person name="Helariutta Y."/>
            <person name="Henrissat B."/>
            <person name="Holligan D."/>
            <person name="Holt R."/>
            <person name="Huang W."/>
            <person name="Islam-Faridi N."/>
            <person name="Jones S."/>
            <person name="Jones-Rhoades M."/>
            <person name="Jorgensen R."/>
            <person name="Joshi C."/>
            <person name="Kangasjarvi J."/>
            <person name="Karlsson J."/>
            <person name="Kelleher C."/>
            <person name="Kirkpatrick R."/>
            <person name="Kirst M."/>
            <person name="Kohler A."/>
            <person name="Kalluri U."/>
            <person name="Larimer F."/>
            <person name="Leebens-Mack J."/>
            <person name="Leple J.C."/>
            <person name="Locascio P."/>
            <person name="Lou Y."/>
            <person name="Lucas S."/>
            <person name="Martin F."/>
            <person name="Montanini B."/>
            <person name="Napoli C."/>
            <person name="Nelson D.R."/>
            <person name="Nelson C."/>
            <person name="Nieminen K."/>
            <person name="Nilsson O."/>
            <person name="Pereda V."/>
            <person name="Peter G."/>
            <person name="Philippe R."/>
            <person name="Pilate G."/>
            <person name="Poliakov A."/>
            <person name="Razumovskaya J."/>
            <person name="Richardson P."/>
            <person name="Rinaldi C."/>
            <person name="Ritland K."/>
            <person name="Rouze P."/>
            <person name="Ryaboy D."/>
            <person name="Schmutz J."/>
            <person name="Schrader J."/>
            <person name="Segerman B."/>
            <person name="Shin H."/>
            <person name="Siddiqui A."/>
            <person name="Sterky F."/>
            <person name="Terry A."/>
            <person name="Tsai C.J."/>
            <person name="Uberbacher E."/>
            <person name="Unneberg P."/>
            <person name="Vahala J."/>
            <person name="Wall K."/>
            <person name="Wessler S."/>
            <person name="Yang G."/>
            <person name="Yin T."/>
            <person name="Douglas C."/>
            <person name="Marra M."/>
            <person name="Sandberg G."/>
            <person name="Van de Peer Y."/>
            <person name="Rokhsar D."/>
        </authorList>
    </citation>
    <scope>NUCLEOTIDE SEQUENCE [LARGE SCALE GENOMIC DNA]</scope>
    <source>
        <strain evidence="12">cv. Nisqually</strain>
    </source>
</reference>
<dbReference type="Gene3D" id="3.30.70.330">
    <property type="match status" value="1"/>
</dbReference>
<keyword evidence="8" id="KW-0143">Chaperone</keyword>
<protein>
    <recommendedName>
        <fullName evidence="10">RRM domain-containing protein</fullName>
    </recommendedName>
</protein>
<dbReference type="EMBL" id="CM009301">
    <property type="protein sequence ID" value="PNT09374.1"/>
    <property type="molecule type" value="Genomic_DNA"/>
</dbReference>
<dbReference type="Proteomes" id="UP000006729">
    <property type="component" value="Chromosome 12"/>
</dbReference>
<dbReference type="InterPro" id="IPR012677">
    <property type="entry name" value="Nucleotide-bd_a/b_plait_sf"/>
</dbReference>
<accession>A0A2K1Y8M1</accession>
<keyword evidence="6" id="KW-1133">Transmembrane helix</keyword>
<dbReference type="STRING" id="3694.A0A2K1Y8M1"/>
<dbReference type="Pfam" id="PF00183">
    <property type="entry name" value="HSP90"/>
    <property type="match status" value="1"/>
</dbReference>
<organism evidence="11 12">
    <name type="scientific">Populus trichocarpa</name>
    <name type="common">Western balsam poplar</name>
    <name type="synonym">Populus balsamifera subsp. trichocarpa</name>
    <dbReference type="NCBI Taxonomy" id="3694"/>
    <lineage>
        <taxon>Eukaryota</taxon>
        <taxon>Viridiplantae</taxon>
        <taxon>Streptophyta</taxon>
        <taxon>Embryophyta</taxon>
        <taxon>Tracheophyta</taxon>
        <taxon>Spermatophyta</taxon>
        <taxon>Magnoliopsida</taxon>
        <taxon>eudicotyledons</taxon>
        <taxon>Gunneridae</taxon>
        <taxon>Pentapetalae</taxon>
        <taxon>rosids</taxon>
        <taxon>fabids</taxon>
        <taxon>Malpighiales</taxon>
        <taxon>Salicaceae</taxon>
        <taxon>Saliceae</taxon>
        <taxon>Populus</taxon>
    </lineage>
</organism>
<evidence type="ECO:0000313" key="12">
    <source>
        <dbReference type="Proteomes" id="UP000006729"/>
    </source>
</evidence>
<evidence type="ECO:0000256" key="8">
    <source>
        <dbReference type="ARBA" id="ARBA00023186"/>
    </source>
</evidence>
<dbReference type="InterPro" id="IPR000504">
    <property type="entry name" value="RRM_dom"/>
</dbReference>
<gene>
    <name evidence="11" type="ORF">POPTR_012G041500</name>
</gene>
<dbReference type="GO" id="GO:0016020">
    <property type="term" value="C:membrane"/>
    <property type="evidence" value="ECO:0007669"/>
    <property type="project" value="InterPro"/>
</dbReference>
<dbReference type="GO" id="GO:0030244">
    <property type="term" value="P:cellulose biosynthetic process"/>
    <property type="evidence" value="ECO:0007669"/>
    <property type="project" value="InterPro"/>
</dbReference>
<dbReference type="AlphaFoldDB" id="A0A2K1Y8M1"/>
<keyword evidence="7" id="KW-0472">Membrane</keyword>
<dbReference type="GO" id="GO:0140662">
    <property type="term" value="F:ATP-dependent protein folding chaperone"/>
    <property type="evidence" value="ECO:0007669"/>
    <property type="project" value="InterPro"/>
</dbReference>
<comment type="subcellular location">
    <subcellularLocation>
        <location evidence="1">Endomembrane system</location>
    </subcellularLocation>
</comment>
<dbReference type="GO" id="GO:0016887">
    <property type="term" value="F:ATP hydrolysis activity"/>
    <property type="evidence" value="ECO:0007669"/>
    <property type="project" value="InterPro"/>
</dbReference>
<dbReference type="SUPFAM" id="SSF54211">
    <property type="entry name" value="Ribosomal protein S5 domain 2-like"/>
    <property type="match status" value="1"/>
</dbReference>
<keyword evidence="12" id="KW-1185">Reference proteome</keyword>
<evidence type="ECO:0000256" key="6">
    <source>
        <dbReference type="ARBA" id="ARBA00022989"/>
    </source>
</evidence>
<comment type="similarity">
    <text evidence="2">Belongs to the heat shock protein 90 family.</text>
</comment>
<dbReference type="InterPro" id="IPR035979">
    <property type="entry name" value="RBD_domain_sf"/>
</dbReference>
<evidence type="ECO:0000256" key="2">
    <source>
        <dbReference type="ARBA" id="ARBA00008239"/>
    </source>
</evidence>
<name>A0A2K1Y8M1_POPTR</name>
<keyword evidence="5" id="KW-0812">Transmembrane</keyword>
<dbReference type="GO" id="GO:0012505">
    <property type="term" value="C:endomembrane system"/>
    <property type="evidence" value="ECO:0007669"/>
    <property type="project" value="UniProtKB-SubCell"/>
</dbReference>
<feature type="domain" description="RRM" evidence="10">
    <location>
        <begin position="1"/>
        <end position="68"/>
    </location>
</feature>
<dbReference type="SUPFAM" id="SSF54928">
    <property type="entry name" value="RNA-binding domain, RBD"/>
    <property type="match status" value="1"/>
</dbReference>
<dbReference type="InParanoid" id="A0A2K1Y8M1"/>